<dbReference type="GO" id="GO:0016787">
    <property type="term" value="F:hydrolase activity"/>
    <property type="evidence" value="ECO:0007669"/>
    <property type="project" value="UniProtKB-KW"/>
</dbReference>
<proteinExistence type="predicted"/>
<dbReference type="Pfam" id="PF14870">
    <property type="entry name" value="PSII_BNR"/>
    <property type="match status" value="1"/>
</dbReference>
<dbReference type="SUPFAM" id="SSF110296">
    <property type="entry name" value="Oligoxyloglucan reducing end-specific cellobiohydrolase"/>
    <property type="match status" value="1"/>
</dbReference>
<feature type="transmembrane region" description="Helical" evidence="3">
    <location>
        <begin position="15"/>
        <end position="36"/>
    </location>
</feature>
<organism evidence="5 6">
    <name type="scientific">Nitrogeniibacter mangrovi</name>
    <dbReference type="NCBI Taxonomy" id="2016596"/>
    <lineage>
        <taxon>Bacteria</taxon>
        <taxon>Pseudomonadati</taxon>
        <taxon>Pseudomonadota</taxon>
        <taxon>Betaproteobacteria</taxon>
        <taxon>Rhodocyclales</taxon>
        <taxon>Zoogloeaceae</taxon>
        <taxon>Nitrogeniibacter</taxon>
    </lineage>
</organism>
<dbReference type="RefSeq" id="WP_173763563.1">
    <property type="nucleotide sequence ID" value="NZ_CP048836.1"/>
</dbReference>
<dbReference type="AlphaFoldDB" id="A0A6C1B0H3"/>
<evidence type="ECO:0000313" key="5">
    <source>
        <dbReference type="EMBL" id="QID16395.1"/>
    </source>
</evidence>
<dbReference type="InterPro" id="IPR028203">
    <property type="entry name" value="PSII_CF48-like_dom"/>
</dbReference>
<evidence type="ECO:0000256" key="3">
    <source>
        <dbReference type="SAM" id="Phobius"/>
    </source>
</evidence>
<sequence>MASASISINRIARSFASAVLSAVPLAIIGSLLYAAFFIKWEPQIAVLKTPPIERRDLFYGVVSPSASVVWAVGSYGKIVRSDDGGASWAVQSDPLTAHLQSIAAWDAQRAVAVGNGGVVIVTGDGGKTWTPVKAPRSEVANKLMRVRAYPGGFAWAVGEYGAVLRSTDFGATWTRVIPAKDQAWNDIFFLGQDGWLVGEFGQMLRTGDGGATWTEMPSPVDSSLMSVAFRDPLDGVAVGLSGVVLVTADGGASWTQAPPMTREHLNSVIWDGAHWIAVGDKGMRVVGDADGAHWTGGRISEQDLAWRTQILKVGKRYFLAGANLSVLDGGRLLTFGRD</sequence>
<keyword evidence="3" id="KW-1133">Transmembrane helix</keyword>
<dbReference type="InterPro" id="IPR015943">
    <property type="entry name" value="WD40/YVTN_repeat-like_dom_sf"/>
</dbReference>
<dbReference type="KEGG" id="azq:G3580_01375"/>
<dbReference type="PANTHER" id="PTHR47199:SF2">
    <property type="entry name" value="PHOTOSYSTEM II STABILITY_ASSEMBLY FACTOR HCF136, CHLOROPLASTIC"/>
    <property type="match status" value="1"/>
</dbReference>
<dbReference type="GO" id="GO:0015979">
    <property type="term" value="P:photosynthesis"/>
    <property type="evidence" value="ECO:0007669"/>
    <property type="project" value="UniProtKB-KW"/>
</dbReference>
<feature type="domain" description="Photosynthesis system II assembly factor Ycf48/Hcf136-like" evidence="4">
    <location>
        <begin position="88"/>
        <end position="176"/>
    </location>
</feature>
<dbReference type="PANTHER" id="PTHR47199">
    <property type="entry name" value="PHOTOSYSTEM II STABILITY/ASSEMBLY FACTOR HCF136, CHLOROPLASTIC"/>
    <property type="match status" value="1"/>
</dbReference>
<evidence type="ECO:0000259" key="4">
    <source>
        <dbReference type="Pfam" id="PF14870"/>
    </source>
</evidence>
<evidence type="ECO:0000256" key="2">
    <source>
        <dbReference type="ARBA" id="ARBA00023276"/>
    </source>
</evidence>
<reference evidence="5 6" key="1">
    <citation type="submission" date="2020-02" db="EMBL/GenBank/DDBJ databases">
        <title>Nitrogenibacter mangrovi gen. nov., sp. nov. isolated from mangrove sediment, a denitrifying betaproteobacterium.</title>
        <authorList>
            <person name="Liao H."/>
            <person name="Tian Y."/>
        </authorList>
    </citation>
    <scope>NUCLEOTIDE SEQUENCE [LARGE SCALE GENOMIC DNA]</scope>
    <source>
        <strain evidence="5 6">M9-3-2</strain>
    </source>
</reference>
<keyword evidence="3" id="KW-0472">Membrane</keyword>
<dbReference type="CDD" id="cd15482">
    <property type="entry name" value="Sialidase_non-viral"/>
    <property type="match status" value="1"/>
</dbReference>
<dbReference type="GO" id="GO:0009523">
    <property type="term" value="C:photosystem II"/>
    <property type="evidence" value="ECO:0007669"/>
    <property type="project" value="UniProtKB-KW"/>
</dbReference>
<keyword evidence="3" id="KW-0812">Transmembrane</keyword>
<keyword evidence="2" id="KW-0604">Photosystem II</keyword>
<evidence type="ECO:0000256" key="1">
    <source>
        <dbReference type="ARBA" id="ARBA00022531"/>
    </source>
</evidence>
<keyword evidence="6" id="KW-1185">Reference proteome</keyword>
<keyword evidence="1" id="KW-0602">Photosynthesis</keyword>
<evidence type="ECO:0000313" key="6">
    <source>
        <dbReference type="Proteomes" id="UP000501991"/>
    </source>
</evidence>
<dbReference type="EMBL" id="CP048836">
    <property type="protein sequence ID" value="QID16395.1"/>
    <property type="molecule type" value="Genomic_DNA"/>
</dbReference>
<feature type="transmembrane region" description="Helical" evidence="3">
    <location>
        <begin position="57"/>
        <end position="76"/>
    </location>
</feature>
<keyword evidence="5" id="KW-0378">Hydrolase</keyword>
<dbReference type="Proteomes" id="UP000501991">
    <property type="component" value="Chromosome"/>
</dbReference>
<protein>
    <submittedName>
        <fullName evidence="5">Glycosyl hydrolase</fullName>
    </submittedName>
</protein>
<accession>A0A6C1B0H3</accession>
<name>A0A6C1B0H3_9RHOO</name>
<gene>
    <name evidence="5" type="ORF">G3580_01375</name>
</gene>
<dbReference type="Gene3D" id="2.130.10.10">
    <property type="entry name" value="YVTN repeat-like/Quinoprotein amine dehydrogenase"/>
    <property type="match status" value="2"/>
</dbReference>